<reference evidence="1" key="1">
    <citation type="submission" date="2022-04" db="EMBL/GenBank/DDBJ databases">
        <title>Genome of the entomopathogenic fungus Entomophthora muscae.</title>
        <authorList>
            <person name="Elya C."/>
            <person name="Lovett B.R."/>
            <person name="Lee E."/>
            <person name="Macias A.M."/>
            <person name="Hajek A.E."/>
            <person name="De Bivort B.L."/>
            <person name="Kasson M.T."/>
            <person name="De Fine Licht H.H."/>
            <person name="Stajich J.E."/>
        </authorList>
    </citation>
    <scope>NUCLEOTIDE SEQUENCE</scope>
    <source>
        <strain evidence="1">Berkeley</strain>
    </source>
</reference>
<proteinExistence type="predicted"/>
<comment type="caution">
    <text evidence="1">The sequence shown here is derived from an EMBL/GenBank/DDBJ whole genome shotgun (WGS) entry which is preliminary data.</text>
</comment>
<gene>
    <name evidence="1" type="ORF">DSO57_1003626</name>
</gene>
<evidence type="ECO:0000313" key="2">
    <source>
        <dbReference type="Proteomes" id="UP001165960"/>
    </source>
</evidence>
<accession>A0ACC2SL37</accession>
<sequence length="315" mass="35933">MATLEFLEEFTHIKNVIGMSNEGACYLLKKRLLPKLKGFLAQHILLTNYNNLVQEILRWAPWVKLLPPWKPMPCQMPLTKKNNPDTVPAGLIPKENGGYQLSNTKRKRCIDKGCCFYCRKKGRQAKYCFALNCVQQISSTVLAAADPNKSANKSYASFPVTLKTPQGSLDTFSLLDTDAMGNFLDHTILKLLHIEYYTPALFLLANKSSIHINCISYPIKTSIARSSFTLEYSTVRGLACPVIIDYLWCEQAQMNINWDTHQIEFTNLGINFSVPISQYNTHDHTKLEFLSSLRQTKVHQKGLLPFNLLHYESFF</sequence>
<dbReference type="Proteomes" id="UP001165960">
    <property type="component" value="Unassembled WGS sequence"/>
</dbReference>
<organism evidence="1 2">
    <name type="scientific">Entomophthora muscae</name>
    <dbReference type="NCBI Taxonomy" id="34485"/>
    <lineage>
        <taxon>Eukaryota</taxon>
        <taxon>Fungi</taxon>
        <taxon>Fungi incertae sedis</taxon>
        <taxon>Zoopagomycota</taxon>
        <taxon>Entomophthoromycotina</taxon>
        <taxon>Entomophthoromycetes</taxon>
        <taxon>Entomophthorales</taxon>
        <taxon>Entomophthoraceae</taxon>
        <taxon>Entomophthora</taxon>
    </lineage>
</organism>
<dbReference type="EMBL" id="QTSX02004979">
    <property type="protein sequence ID" value="KAJ9063097.1"/>
    <property type="molecule type" value="Genomic_DNA"/>
</dbReference>
<protein>
    <submittedName>
        <fullName evidence="1">Uncharacterized protein</fullName>
    </submittedName>
</protein>
<evidence type="ECO:0000313" key="1">
    <source>
        <dbReference type="EMBL" id="KAJ9063097.1"/>
    </source>
</evidence>
<keyword evidence="2" id="KW-1185">Reference proteome</keyword>
<name>A0ACC2SL37_9FUNG</name>